<evidence type="ECO:0000256" key="7">
    <source>
        <dbReference type="SAM" id="MobiDB-lite"/>
    </source>
</evidence>
<keyword evidence="5" id="KW-0378">Hydrolase</keyword>
<keyword evidence="3 8" id="KW-0732">Signal</keyword>
<evidence type="ECO:0000256" key="2">
    <source>
        <dbReference type="ARBA" id="ARBA00022670"/>
    </source>
</evidence>
<dbReference type="Proteomes" id="UP001597188">
    <property type="component" value="Unassembled WGS sequence"/>
</dbReference>
<evidence type="ECO:0000313" key="11">
    <source>
        <dbReference type="EMBL" id="MFD1419728.1"/>
    </source>
</evidence>
<comment type="caution">
    <text evidence="11">The sequence shown here is derived from an EMBL/GenBank/DDBJ whole genome shotgun (WGS) entry which is preliminary data.</text>
</comment>
<name>A0ABW4BWX3_9LACO</name>
<protein>
    <submittedName>
        <fullName evidence="11">LysM peptidoglycan-binding domain-containing protein</fullName>
    </submittedName>
</protein>
<evidence type="ECO:0000256" key="6">
    <source>
        <dbReference type="ARBA" id="ARBA00022807"/>
    </source>
</evidence>
<feature type="compositionally biased region" description="Low complexity" evidence="7">
    <location>
        <begin position="247"/>
        <end position="279"/>
    </location>
</feature>
<dbReference type="SUPFAM" id="SSF54001">
    <property type="entry name" value="Cysteine proteinases"/>
    <property type="match status" value="1"/>
</dbReference>
<dbReference type="SMART" id="SM00257">
    <property type="entry name" value="LysM"/>
    <property type="match status" value="2"/>
</dbReference>
<sequence length="535" mass="53524">MSQAHTTGKVLAGTVGAVGLLFATAQAANAATVTVKQNDTVWSLAQEHGVSVKSIETLNKVKALDANTDLIFVGQKLQVSQNSKSNQSEKGTYTVKAGDTLWDLADEYGTSVHTLQTLNHMSGDVIVTGEQLVLPSDAKPAKSTTAKAATSTTSNKVVAEDAATNTVTAASSTSSAKPTRTTSAMAPSQATSTSASSTSQASSNASVSSQARTTSSSTTSVSQVSTSQSSSTAPTTAKRSRIVVGVQKAASTSSSSSTTATSASSSTATSTAAQSSTSTTSAAAQSTPASASSTTSQAAQSSTTSAAAKSSSTSQASSTSATTSTAAATPASASTTQTAVKRTTRKATVKRAATTASSTTAQSSAATVQSSASQSSTTTPKQTPAKQTTTQRNTATTAAKTQSSSAKSAANTANLSSGSVTGLAMKLASANIPYVYGGSSLSGMDCSGLVAYVYQHAAGISLPHSTTAQEAYVSVHSVKDAQPGDILFWGSRGGTYHDAIYLGNNQYVAAPTEGQNVEVQTISSYFAPSFAGTVK</sequence>
<accession>A0ABW4BWX3</accession>
<evidence type="ECO:0000256" key="3">
    <source>
        <dbReference type="ARBA" id="ARBA00022729"/>
    </source>
</evidence>
<dbReference type="InterPro" id="IPR000064">
    <property type="entry name" value="NLP_P60_dom"/>
</dbReference>
<dbReference type="RefSeq" id="WP_137634832.1">
    <property type="nucleotide sequence ID" value="NZ_BJDL01000013.1"/>
</dbReference>
<keyword evidence="6" id="KW-0788">Thiol protease</keyword>
<evidence type="ECO:0000256" key="8">
    <source>
        <dbReference type="SAM" id="SignalP"/>
    </source>
</evidence>
<feature type="region of interest" description="Disordered" evidence="7">
    <location>
        <begin position="165"/>
        <end position="279"/>
    </location>
</feature>
<feature type="compositionally biased region" description="Low complexity" evidence="7">
    <location>
        <begin position="165"/>
        <end position="236"/>
    </location>
</feature>
<feature type="chain" id="PRO_5045182651" evidence="8">
    <location>
        <begin position="31"/>
        <end position="535"/>
    </location>
</feature>
<evidence type="ECO:0000313" key="12">
    <source>
        <dbReference type="Proteomes" id="UP001597188"/>
    </source>
</evidence>
<feature type="domain" description="LysM" evidence="9">
    <location>
        <begin position="31"/>
        <end position="79"/>
    </location>
</feature>
<feature type="compositionally biased region" description="Low complexity" evidence="7">
    <location>
        <begin position="350"/>
        <end position="412"/>
    </location>
</feature>
<feature type="compositionally biased region" description="Low complexity" evidence="7">
    <location>
        <begin position="305"/>
        <end position="341"/>
    </location>
</feature>
<dbReference type="SUPFAM" id="SSF54106">
    <property type="entry name" value="LysM domain"/>
    <property type="match status" value="2"/>
</dbReference>
<comment type="similarity">
    <text evidence="1">Belongs to the peptidase C40 family.</text>
</comment>
<evidence type="ECO:0000259" key="9">
    <source>
        <dbReference type="PROSITE" id="PS51782"/>
    </source>
</evidence>
<proteinExistence type="inferred from homology"/>
<dbReference type="InterPro" id="IPR051202">
    <property type="entry name" value="Peptidase_C40"/>
</dbReference>
<organism evidence="11 12">
    <name type="scientific">Lactiplantibacillus songbeiensis</name>
    <dbReference type="NCBI Taxonomy" id="2559920"/>
    <lineage>
        <taxon>Bacteria</taxon>
        <taxon>Bacillati</taxon>
        <taxon>Bacillota</taxon>
        <taxon>Bacilli</taxon>
        <taxon>Lactobacillales</taxon>
        <taxon>Lactobacillaceae</taxon>
        <taxon>Lactiplantibacillus</taxon>
    </lineage>
</organism>
<dbReference type="PANTHER" id="PTHR47053">
    <property type="entry name" value="MUREIN DD-ENDOPEPTIDASE MEPH-RELATED"/>
    <property type="match status" value="1"/>
</dbReference>
<evidence type="ECO:0000256" key="4">
    <source>
        <dbReference type="ARBA" id="ARBA00022737"/>
    </source>
</evidence>
<dbReference type="Pfam" id="PF00877">
    <property type="entry name" value="NLPC_P60"/>
    <property type="match status" value="1"/>
</dbReference>
<feature type="domain" description="LysM" evidence="9">
    <location>
        <begin position="91"/>
        <end position="134"/>
    </location>
</feature>
<dbReference type="InterPro" id="IPR036779">
    <property type="entry name" value="LysM_dom_sf"/>
</dbReference>
<dbReference type="PROSITE" id="PS51935">
    <property type="entry name" value="NLPC_P60"/>
    <property type="match status" value="1"/>
</dbReference>
<dbReference type="Gene3D" id="3.10.350.10">
    <property type="entry name" value="LysM domain"/>
    <property type="match status" value="2"/>
</dbReference>
<dbReference type="Gene3D" id="3.90.1720.10">
    <property type="entry name" value="endopeptidase domain like (from Nostoc punctiforme)"/>
    <property type="match status" value="1"/>
</dbReference>
<reference evidence="12" key="1">
    <citation type="journal article" date="2019" name="Int. J. Syst. Evol. Microbiol.">
        <title>The Global Catalogue of Microorganisms (GCM) 10K type strain sequencing project: providing services to taxonomists for standard genome sequencing and annotation.</title>
        <authorList>
            <consortium name="The Broad Institute Genomics Platform"/>
            <consortium name="The Broad Institute Genome Sequencing Center for Infectious Disease"/>
            <person name="Wu L."/>
            <person name="Ma J."/>
        </authorList>
    </citation>
    <scope>NUCLEOTIDE SEQUENCE [LARGE SCALE GENOMIC DNA]</scope>
    <source>
        <strain evidence="12">CCM 8931</strain>
    </source>
</reference>
<keyword evidence="12" id="KW-1185">Reference proteome</keyword>
<feature type="domain" description="NlpC/P60" evidence="10">
    <location>
        <begin position="414"/>
        <end position="535"/>
    </location>
</feature>
<evidence type="ECO:0000256" key="1">
    <source>
        <dbReference type="ARBA" id="ARBA00007074"/>
    </source>
</evidence>
<keyword evidence="4" id="KW-0677">Repeat</keyword>
<evidence type="ECO:0000259" key="10">
    <source>
        <dbReference type="PROSITE" id="PS51935"/>
    </source>
</evidence>
<dbReference type="PROSITE" id="PS51782">
    <property type="entry name" value="LYSM"/>
    <property type="match status" value="2"/>
</dbReference>
<gene>
    <name evidence="11" type="ORF">ACFQ5L_01995</name>
</gene>
<dbReference type="CDD" id="cd00118">
    <property type="entry name" value="LysM"/>
    <property type="match status" value="2"/>
</dbReference>
<dbReference type="EMBL" id="JBHTOJ010000006">
    <property type="protein sequence ID" value="MFD1419728.1"/>
    <property type="molecule type" value="Genomic_DNA"/>
</dbReference>
<dbReference type="InterPro" id="IPR018392">
    <property type="entry name" value="LysM"/>
</dbReference>
<dbReference type="InterPro" id="IPR038765">
    <property type="entry name" value="Papain-like_cys_pep_sf"/>
</dbReference>
<feature type="region of interest" description="Disordered" evidence="7">
    <location>
        <begin position="305"/>
        <end position="412"/>
    </location>
</feature>
<dbReference type="Pfam" id="PF01476">
    <property type="entry name" value="LysM"/>
    <property type="match status" value="2"/>
</dbReference>
<feature type="signal peptide" evidence="8">
    <location>
        <begin position="1"/>
        <end position="30"/>
    </location>
</feature>
<evidence type="ECO:0000256" key="5">
    <source>
        <dbReference type="ARBA" id="ARBA00022801"/>
    </source>
</evidence>
<keyword evidence="2" id="KW-0645">Protease</keyword>
<dbReference type="PANTHER" id="PTHR47053:SF1">
    <property type="entry name" value="MUREIN DD-ENDOPEPTIDASE MEPH-RELATED"/>
    <property type="match status" value="1"/>
</dbReference>